<accession>F4RP42</accession>
<sequence length="233" mass="26154">MRSLRTRETYEYPLKGDLKAHLGHLNRAPRSDVKAAVTGQPPVVSNVGIIHIAQPVLTYSEQSTFPFLLPCTSNFGHFNQINISVSPLIMASPNGTIVDTYFDRTPIKGGFQYRCILCNGRTMRDTTRHKNSENHKAMVAGEEASVAWNHENERHLGSFLQNAEENEDVPQFLGFEDDDNTAAEPEPAGFTEALMKLLTEPYSDFEGSESSGEDEDFADLAERDFETILWKRL</sequence>
<dbReference type="VEuPathDB" id="FungiDB:MELLADRAFT_87627"/>
<dbReference type="Proteomes" id="UP000001072">
    <property type="component" value="Unassembled WGS sequence"/>
</dbReference>
<evidence type="ECO:0000313" key="2">
    <source>
        <dbReference type="Proteomes" id="UP000001072"/>
    </source>
</evidence>
<dbReference type="OrthoDB" id="10484249at2759"/>
<name>F4RP42_MELLP</name>
<dbReference type="InParanoid" id="F4RP42"/>
<dbReference type="AlphaFoldDB" id="F4RP42"/>
<dbReference type="KEGG" id="mlr:MELLADRAFT_87627"/>
<gene>
    <name evidence="1" type="ORF">MELLADRAFT_87627</name>
</gene>
<keyword evidence="2" id="KW-1185">Reference proteome</keyword>
<dbReference type="HOGENOM" id="CLU_1190141_0_0_1"/>
<organism evidence="2">
    <name type="scientific">Melampsora larici-populina (strain 98AG31 / pathotype 3-4-7)</name>
    <name type="common">Poplar leaf rust fungus</name>
    <dbReference type="NCBI Taxonomy" id="747676"/>
    <lineage>
        <taxon>Eukaryota</taxon>
        <taxon>Fungi</taxon>
        <taxon>Dikarya</taxon>
        <taxon>Basidiomycota</taxon>
        <taxon>Pucciniomycotina</taxon>
        <taxon>Pucciniomycetes</taxon>
        <taxon>Pucciniales</taxon>
        <taxon>Melampsoraceae</taxon>
        <taxon>Melampsora</taxon>
    </lineage>
</organism>
<reference evidence="2" key="1">
    <citation type="journal article" date="2011" name="Proc. Natl. Acad. Sci. U.S.A.">
        <title>Obligate biotrophy features unraveled by the genomic analysis of rust fungi.</title>
        <authorList>
            <person name="Duplessis S."/>
            <person name="Cuomo C.A."/>
            <person name="Lin Y.-C."/>
            <person name="Aerts A."/>
            <person name="Tisserant E."/>
            <person name="Veneault-Fourrey C."/>
            <person name="Joly D.L."/>
            <person name="Hacquard S."/>
            <person name="Amselem J."/>
            <person name="Cantarel B.L."/>
            <person name="Chiu R."/>
            <person name="Coutinho P.M."/>
            <person name="Feau N."/>
            <person name="Field M."/>
            <person name="Frey P."/>
            <person name="Gelhaye E."/>
            <person name="Goldberg J."/>
            <person name="Grabherr M.G."/>
            <person name="Kodira C.D."/>
            <person name="Kohler A."/>
            <person name="Kuees U."/>
            <person name="Lindquist E.A."/>
            <person name="Lucas S.M."/>
            <person name="Mago R."/>
            <person name="Mauceli E."/>
            <person name="Morin E."/>
            <person name="Murat C."/>
            <person name="Pangilinan J.L."/>
            <person name="Park R."/>
            <person name="Pearson M."/>
            <person name="Quesneville H."/>
            <person name="Rouhier N."/>
            <person name="Sakthikumar S."/>
            <person name="Salamov A.A."/>
            <person name="Schmutz J."/>
            <person name="Selles B."/>
            <person name="Shapiro H."/>
            <person name="Tanguay P."/>
            <person name="Tuskan G.A."/>
            <person name="Henrissat B."/>
            <person name="Van de Peer Y."/>
            <person name="Rouze P."/>
            <person name="Ellis J.G."/>
            <person name="Dodds P.N."/>
            <person name="Schein J.E."/>
            <person name="Zhong S."/>
            <person name="Hamelin R.C."/>
            <person name="Grigoriev I.V."/>
            <person name="Szabo L.J."/>
            <person name="Martin F."/>
        </authorList>
    </citation>
    <scope>NUCLEOTIDE SEQUENCE [LARGE SCALE GENOMIC DNA]</scope>
    <source>
        <strain evidence="2">98AG31 / pathotype 3-4-7</strain>
    </source>
</reference>
<evidence type="ECO:0000313" key="1">
    <source>
        <dbReference type="EMBL" id="EGG05917.1"/>
    </source>
</evidence>
<proteinExistence type="predicted"/>
<dbReference type="GeneID" id="18934583"/>
<dbReference type="EMBL" id="GL883111">
    <property type="protein sequence ID" value="EGG05917.1"/>
    <property type="molecule type" value="Genomic_DNA"/>
</dbReference>
<dbReference type="RefSeq" id="XP_007410973.1">
    <property type="nucleotide sequence ID" value="XM_007410911.1"/>
</dbReference>
<protein>
    <submittedName>
        <fullName evidence="1">Uncharacterized protein</fullName>
    </submittedName>
</protein>